<dbReference type="EMBL" id="JACCKB010000134">
    <property type="protein sequence ID" value="NYZ69734.1"/>
    <property type="molecule type" value="Genomic_DNA"/>
</dbReference>
<dbReference type="Proteomes" id="UP000569732">
    <property type="component" value="Unassembled WGS sequence"/>
</dbReference>
<comment type="caution">
    <text evidence="3">The sequence shown here is derived from an EMBL/GenBank/DDBJ whole genome shotgun (WGS) entry which is preliminary data.</text>
</comment>
<proteinExistence type="predicted"/>
<dbReference type="PROSITE" id="PS51257">
    <property type="entry name" value="PROKAR_LIPOPROTEIN"/>
    <property type="match status" value="1"/>
</dbReference>
<gene>
    <name evidence="3" type="ORF">H0A36_27360</name>
</gene>
<accession>A0A853II76</accession>
<dbReference type="AlphaFoldDB" id="A0A853II76"/>
<name>A0A853II76_9GAMM</name>
<sequence>MTNKAKYLAAGCGLITLACVLIYGCYYIYNYSTYLYFNGIKTTGVVIDYQTYKRISIEPKDLDTYYPVVEYTSDRGVEITATNKTGSSEQPYSIDSKVEIYYNPFNPRELIIYSFVDLFLAIIGLSFGAVVLITIGGILMGGSRKYKNQH</sequence>
<evidence type="ECO:0000259" key="2">
    <source>
        <dbReference type="Pfam" id="PF12158"/>
    </source>
</evidence>
<evidence type="ECO:0000313" key="3">
    <source>
        <dbReference type="EMBL" id="NYZ69734.1"/>
    </source>
</evidence>
<evidence type="ECO:0000256" key="1">
    <source>
        <dbReference type="SAM" id="Phobius"/>
    </source>
</evidence>
<protein>
    <submittedName>
        <fullName evidence="3">DUF3592 domain-containing protein</fullName>
    </submittedName>
</protein>
<keyword evidence="1" id="KW-0472">Membrane</keyword>
<reference evidence="3 4" key="1">
    <citation type="submission" date="2020-07" db="EMBL/GenBank/DDBJ databases">
        <title>Endozoicomonas sp. nov., isolated from sediment.</title>
        <authorList>
            <person name="Gu T."/>
        </authorList>
    </citation>
    <scope>NUCLEOTIDE SEQUENCE [LARGE SCALE GENOMIC DNA]</scope>
    <source>
        <strain evidence="3 4">SM1973</strain>
    </source>
</reference>
<feature type="domain" description="DUF3592" evidence="2">
    <location>
        <begin position="42"/>
        <end position="115"/>
    </location>
</feature>
<dbReference type="RefSeq" id="WP_180571711.1">
    <property type="nucleotide sequence ID" value="NZ_JACCKB010000134.1"/>
</dbReference>
<feature type="transmembrane region" description="Helical" evidence="1">
    <location>
        <begin position="7"/>
        <end position="29"/>
    </location>
</feature>
<dbReference type="Pfam" id="PF12158">
    <property type="entry name" value="DUF3592"/>
    <property type="match status" value="1"/>
</dbReference>
<keyword evidence="4" id="KW-1185">Reference proteome</keyword>
<evidence type="ECO:0000313" key="4">
    <source>
        <dbReference type="Proteomes" id="UP000569732"/>
    </source>
</evidence>
<feature type="transmembrane region" description="Helical" evidence="1">
    <location>
        <begin position="111"/>
        <end position="140"/>
    </location>
</feature>
<organism evidence="3 4">
    <name type="scientific">Spartinivicinus marinus</name>
    <dbReference type="NCBI Taxonomy" id="2994442"/>
    <lineage>
        <taxon>Bacteria</taxon>
        <taxon>Pseudomonadati</taxon>
        <taxon>Pseudomonadota</taxon>
        <taxon>Gammaproteobacteria</taxon>
        <taxon>Oceanospirillales</taxon>
        <taxon>Zooshikellaceae</taxon>
        <taxon>Spartinivicinus</taxon>
    </lineage>
</organism>
<dbReference type="InterPro" id="IPR021994">
    <property type="entry name" value="DUF3592"/>
</dbReference>
<keyword evidence="1" id="KW-1133">Transmembrane helix</keyword>
<keyword evidence="1" id="KW-0812">Transmembrane</keyword>